<gene>
    <name evidence="1" type="primary">a066aL</name>
</gene>
<keyword evidence="2" id="KW-1185">Reference proteome</keyword>
<dbReference type="EMBL" id="JF411744">
    <property type="protein sequence ID" value="AEI70026.1"/>
    <property type="molecule type" value="Genomic_DNA"/>
</dbReference>
<reference evidence="1 2" key="8">
    <citation type="journal article" date="2010" name="J. Virol.">
        <title>Microarray analysis of Paramecium bursaria chlorella virus 1 transcription.</title>
        <authorList>
            <person name="Yanai-Balser G.M."/>
            <person name="Duncan G.A."/>
            <person name="Eudy J.D."/>
            <person name="Wang D."/>
            <person name="Li X."/>
            <person name="Agarkova I.V."/>
            <person name="Dunigan D.D."/>
            <person name="Van Etten J.L."/>
        </authorList>
    </citation>
    <scope>NUCLEOTIDE SEQUENCE [LARGE SCALE GENOMIC DNA]</scope>
</reference>
<name>F8TTW5_PBCV1</name>
<dbReference type="GeneID" id="10971179"/>
<reference evidence="1 2" key="7">
    <citation type="journal article" date="2000" name="Virology">
        <title>Characterization of a beta-1,3-glucanase encoded by chlorella virus PBCV-1.</title>
        <authorList>
            <person name="Sun L."/>
            <person name="Gurnon J.R."/>
            <person name="Adams B.J."/>
            <person name="Graves M.V."/>
            <person name="Van Etten J.L."/>
        </authorList>
    </citation>
    <scope>NUCLEOTIDE SEQUENCE [LARGE SCALE GENOMIC DNA]</scope>
</reference>
<accession>F8TTW5</accession>
<reference evidence="1 2" key="2">
    <citation type="journal article" date="1995" name="Virology">
        <title>Analysis of 43 kb of the Chlorella virus PBCV-1 330-kb genome: map positions 45 to 88.</title>
        <authorList>
            <person name="Li Y."/>
            <person name="Lu Z."/>
            <person name="Burbank D.E."/>
            <person name="Kutish G.F."/>
            <person name="Rock D.L."/>
            <person name="Van Etten J.L."/>
        </authorList>
    </citation>
    <scope>NUCLEOTIDE SEQUENCE [LARGE SCALE GENOMIC DNA]</scope>
</reference>
<reference evidence="1 2" key="4">
    <citation type="journal article" date="1996" name="Virology">
        <title>Analysis of 76 kb of the chlorella virus PBCV-1 330-kb genome: map positions 182 to 258.</title>
        <authorList>
            <person name="Kutish G.F."/>
            <person name="Li Y."/>
            <person name="Lu Z."/>
            <person name="Furuta M."/>
            <person name="Rock D.L."/>
            <person name="Van Etten J.L."/>
        </authorList>
    </citation>
    <scope>NUCLEOTIDE SEQUENCE [LARGE SCALE GENOMIC DNA]</scope>
</reference>
<evidence type="ECO:0000313" key="1">
    <source>
        <dbReference type="EMBL" id="AEI70026.1"/>
    </source>
</evidence>
<reference evidence="1 2" key="1">
    <citation type="journal article" date="1995" name="Virology">
        <title>Analysis of 45 kb of DNA located at the left end of the chlorella virus PBCV-1 genome.</title>
        <authorList>
            <person name="Lu Z."/>
            <person name="Li Y."/>
            <person name="Zhang Y."/>
            <person name="Kutish G.F."/>
            <person name="Rock D.L."/>
            <person name="Van Etten J.L."/>
        </authorList>
    </citation>
    <scope>NUCLEOTIDE SEQUENCE [LARGE SCALE GENOMIC DNA]</scope>
</reference>
<dbReference type="Proteomes" id="UP000000862">
    <property type="component" value="Segment"/>
</dbReference>
<reference evidence="1 2" key="6">
    <citation type="journal article" date="1999" name="Virology">
        <title>Chlorella virus PBCV-1 encodes a functional homospermidine synthase.</title>
        <authorList>
            <person name="Kaiser A."/>
            <person name="Vollmert M."/>
            <person name="Tholl D."/>
            <person name="Graves M.V."/>
            <person name="Gurnon J.R."/>
            <person name="Xing W."/>
            <person name="Lisec A.D."/>
            <person name="Nickerson K.W."/>
            <person name="Van Etten J.L."/>
        </authorList>
    </citation>
    <scope>NUCLEOTIDE SEQUENCE [LARGE SCALE GENOMIC DNA]</scope>
</reference>
<organismHost>
    <name type="scientific">Chlorella</name>
    <dbReference type="NCBI Taxonomy" id="3071"/>
</organismHost>
<reference evidence="1 2" key="3">
    <citation type="journal article" date="1996" name="Virology">
        <title>Analysis of 94 kb of the chlorella virus PBCV-1 330-kb genome: map positions 88 to 182.</title>
        <authorList>
            <person name="Lu Z."/>
            <person name="Li Y."/>
            <person name="Que Q."/>
            <person name="Kutish G.F."/>
            <person name="Rock D.L."/>
            <person name="Van Etten J.L."/>
        </authorList>
    </citation>
    <scope>NUCLEOTIDE SEQUENCE [LARGE SCALE GENOMIC DNA]</scope>
</reference>
<dbReference type="RefSeq" id="YP_004678881.1">
    <property type="nucleotide sequence ID" value="NC_000852.5"/>
</dbReference>
<proteinExistence type="predicted"/>
<protein>
    <submittedName>
        <fullName evidence="1">Uncharacterized protein</fullName>
    </submittedName>
</protein>
<evidence type="ECO:0000313" key="2">
    <source>
        <dbReference type="Proteomes" id="UP000000862"/>
    </source>
</evidence>
<sequence>MCEYTRIAVCEKLKCNVILPRENVILPRENVILPREMTNDK</sequence>
<reference evidence="1 2" key="5">
    <citation type="journal article" date="1997" name="Virology">
        <title>Analysis of 74 kb of DNA located at the right end of the 330-kb chlorella virus PBCV-1 genome.</title>
        <authorList>
            <person name="Li Y."/>
            <person name="Lu Z."/>
            <person name="Sun L."/>
            <person name="Ropp S."/>
            <person name="Kutish G.F."/>
            <person name="Rock D.L."/>
            <person name="Van Etten J.L."/>
        </authorList>
    </citation>
    <scope>NUCLEOTIDE SEQUENCE [LARGE SCALE GENOMIC DNA]</scope>
</reference>
<organism evidence="1 2">
    <name type="scientific">Paramecium bursaria Chlorella virus 1</name>
    <name type="common">PBCV-1</name>
    <dbReference type="NCBI Taxonomy" id="10506"/>
    <lineage>
        <taxon>Viruses</taxon>
        <taxon>Varidnaviria</taxon>
        <taxon>Bamfordvirae</taxon>
        <taxon>Nucleocytoviricota</taxon>
        <taxon>Megaviricetes</taxon>
        <taxon>Algavirales</taxon>
        <taxon>Phycodnaviridae</taxon>
        <taxon>Chlorovirus</taxon>
        <taxon>Chlorovirus vanettense</taxon>
    </lineage>
</organism>
<dbReference type="KEGG" id="vg:10971179"/>